<dbReference type="EMBL" id="JAFNEN010002532">
    <property type="protein sequence ID" value="KAG8172617.1"/>
    <property type="molecule type" value="Genomic_DNA"/>
</dbReference>
<evidence type="ECO:0000313" key="2">
    <source>
        <dbReference type="Proteomes" id="UP000827092"/>
    </source>
</evidence>
<keyword evidence="2" id="KW-1185">Reference proteome</keyword>
<proteinExistence type="predicted"/>
<organism evidence="1 2">
    <name type="scientific">Oedothorax gibbosus</name>
    <dbReference type="NCBI Taxonomy" id="931172"/>
    <lineage>
        <taxon>Eukaryota</taxon>
        <taxon>Metazoa</taxon>
        <taxon>Ecdysozoa</taxon>
        <taxon>Arthropoda</taxon>
        <taxon>Chelicerata</taxon>
        <taxon>Arachnida</taxon>
        <taxon>Araneae</taxon>
        <taxon>Araneomorphae</taxon>
        <taxon>Entelegynae</taxon>
        <taxon>Araneoidea</taxon>
        <taxon>Linyphiidae</taxon>
        <taxon>Erigoninae</taxon>
        <taxon>Oedothorax</taxon>
    </lineage>
</organism>
<sequence>MANEDKAKRIVRHIENVEFTASLCEIHPRKQCILLLNNYDHRRFHCLFANHSKVWKSYTISGSCDLPEHFYEMIQMHKQFGTEYVLPFSGCFREYSGYTIGMFYQPIQLYAPRKIQPHMLKEVAYALTVFFCTVCHQLGGNVPDLKQFLFLYTETHPVLCDMGSFNVDNRVRLKGHKPHFNEKKWRRFMMKKTLRDVIRYLKLEFKLFFQQKKKGSVCILDERENAFDTETHQLLCQSQKEPLVQILKTFAHLMPNEHIRQDVVESWTLSLLGDDAFRDDELY</sequence>
<reference evidence="1 2" key="1">
    <citation type="journal article" date="2022" name="Nat. Ecol. Evol.">
        <title>A masculinizing supergene underlies an exaggerated male reproductive morph in a spider.</title>
        <authorList>
            <person name="Hendrickx F."/>
            <person name="De Corte Z."/>
            <person name="Sonet G."/>
            <person name="Van Belleghem S.M."/>
            <person name="Kostlbacher S."/>
            <person name="Vangestel C."/>
        </authorList>
    </citation>
    <scope>NUCLEOTIDE SEQUENCE [LARGE SCALE GENOMIC DNA]</scope>
    <source>
        <strain evidence="1">W744_W776</strain>
    </source>
</reference>
<dbReference type="Proteomes" id="UP000827092">
    <property type="component" value="Unassembled WGS sequence"/>
</dbReference>
<name>A0AAV6TKX1_9ARAC</name>
<protein>
    <submittedName>
        <fullName evidence="1">Uncharacterized protein</fullName>
    </submittedName>
</protein>
<dbReference type="AlphaFoldDB" id="A0AAV6TKX1"/>
<gene>
    <name evidence="1" type="ORF">JTE90_007710</name>
</gene>
<comment type="caution">
    <text evidence="1">The sequence shown here is derived from an EMBL/GenBank/DDBJ whole genome shotgun (WGS) entry which is preliminary data.</text>
</comment>
<accession>A0AAV6TKX1</accession>
<evidence type="ECO:0000313" key="1">
    <source>
        <dbReference type="EMBL" id="KAG8172617.1"/>
    </source>
</evidence>